<dbReference type="PRINTS" id="PR00313">
    <property type="entry name" value="CABNDNGRPT"/>
</dbReference>
<keyword evidence="1" id="KW-1133">Transmembrane helix</keyword>
<sequence length="583" mass="61532">MKKNPFIYLIFAYIYLLSPVIIQAQIPPAVQWQKSLGGSGDDRAYCIKSCSDGGYIVAGSSGSAGAVNGDVTGNHGSLDYWVVKLKNDGTIDWQKSLGGSGADIASAVAPSNDGGYIVAGYSNSTDGDVTGNQGGNDYWVVKLDAAGNIAWQKSMGGSKTDRAQSVLVVSDGYIVAGYSQSTDGDVGVTQGSYDGWVVKLDNSGNVLWKQKMGGPGWDDIYSIQATADGGFIVAGSSESKTGDFAGNHGSADYWIVKLDTNGNVVWQKLLGGTGAEYATFIQCTDDGGYIVSGYTNSANSGDVGANHGGIDCWIIKLDGMGIVQWQKMLGGPGNDNANCVQPAADGGYIIGGYSAATGGDVTSNYGGFDYWVIKLDATGTMKWQQSMGGTGTDDIYFIHPAPDGGYIIAGYSNSANGNVSDNHGNNDYWIIKLTSDHALPVTFGDISAAISNHTLHVHFTCLLEKNSDRFIIEASTNGTDFRAIGTVPTVAMDGNANMPTHYSLDFNAGSLGLAGIGLFGVLLLTYRRNRYLIVVVITCLIVSCIKKGSALQPAPFDKMYLRIVQVDKNGEKMYSRIVRAVAE</sequence>
<evidence type="ECO:0000313" key="2">
    <source>
        <dbReference type="EMBL" id="MCD2421815.1"/>
    </source>
</evidence>
<feature type="transmembrane region" description="Helical" evidence="1">
    <location>
        <begin position="531"/>
        <end position="551"/>
    </location>
</feature>
<gene>
    <name evidence="2" type="ORF">LQ567_03520</name>
</gene>
<dbReference type="SUPFAM" id="SSF50998">
    <property type="entry name" value="Quinoprotein alcohol dehydrogenase-like"/>
    <property type="match status" value="1"/>
</dbReference>
<evidence type="ECO:0000256" key="1">
    <source>
        <dbReference type="SAM" id="Phobius"/>
    </source>
</evidence>
<name>A0ABS8PL36_9BACT</name>
<dbReference type="Gene3D" id="2.130.10.10">
    <property type="entry name" value="YVTN repeat-like/Quinoprotein amine dehydrogenase"/>
    <property type="match status" value="1"/>
</dbReference>
<dbReference type="PANTHER" id="PTHR42754:SF1">
    <property type="entry name" value="LIPOPROTEIN"/>
    <property type="match status" value="1"/>
</dbReference>
<dbReference type="RefSeq" id="WP_231002717.1">
    <property type="nucleotide sequence ID" value="NZ_JAJNEC010000003.1"/>
</dbReference>
<organism evidence="2 3">
    <name type="scientific">Niabella pedocola</name>
    <dbReference type="NCBI Taxonomy" id="1752077"/>
    <lineage>
        <taxon>Bacteria</taxon>
        <taxon>Pseudomonadati</taxon>
        <taxon>Bacteroidota</taxon>
        <taxon>Chitinophagia</taxon>
        <taxon>Chitinophagales</taxon>
        <taxon>Chitinophagaceae</taxon>
        <taxon>Niabella</taxon>
    </lineage>
</organism>
<dbReference type="PANTHER" id="PTHR42754">
    <property type="entry name" value="ENDOGLUCANASE"/>
    <property type="match status" value="1"/>
</dbReference>
<proteinExistence type="predicted"/>
<dbReference type="InterPro" id="IPR011047">
    <property type="entry name" value="Quinoprotein_ADH-like_sf"/>
</dbReference>
<feature type="transmembrane region" description="Helical" evidence="1">
    <location>
        <begin position="506"/>
        <end position="524"/>
    </location>
</feature>
<protein>
    <recommendedName>
        <fullName evidence="4">Bulb-type lectin domain-containing protein</fullName>
    </recommendedName>
</protein>
<accession>A0ABS8PL36</accession>
<keyword evidence="3" id="KW-1185">Reference proteome</keyword>
<dbReference type="InterPro" id="IPR015943">
    <property type="entry name" value="WD40/YVTN_repeat-like_dom_sf"/>
</dbReference>
<keyword evidence="1" id="KW-0812">Transmembrane</keyword>
<evidence type="ECO:0000313" key="3">
    <source>
        <dbReference type="Proteomes" id="UP001199816"/>
    </source>
</evidence>
<comment type="caution">
    <text evidence="2">The sequence shown here is derived from an EMBL/GenBank/DDBJ whole genome shotgun (WGS) entry which is preliminary data.</text>
</comment>
<dbReference type="EMBL" id="JAJNEC010000003">
    <property type="protein sequence ID" value="MCD2421815.1"/>
    <property type="molecule type" value="Genomic_DNA"/>
</dbReference>
<reference evidence="2 3" key="1">
    <citation type="submission" date="2021-11" db="EMBL/GenBank/DDBJ databases">
        <title>Genomic of Niabella pedocola.</title>
        <authorList>
            <person name="Wu T."/>
        </authorList>
    </citation>
    <scope>NUCLEOTIDE SEQUENCE [LARGE SCALE GENOMIC DNA]</scope>
    <source>
        <strain evidence="2 3">JCM 31011</strain>
    </source>
</reference>
<evidence type="ECO:0008006" key="4">
    <source>
        <dbReference type="Google" id="ProtNLM"/>
    </source>
</evidence>
<keyword evidence="1" id="KW-0472">Membrane</keyword>
<dbReference type="Proteomes" id="UP001199816">
    <property type="component" value="Unassembled WGS sequence"/>
</dbReference>